<protein>
    <submittedName>
        <fullName evidence="2">Uncharacterized protein</fullName>
    </submittedName>
</protein>
<dbReference type="Proteomes" id="UP000746747">
    <property type="component" value="Unassembled WGS sequence"/>
</dbReference>
<evidence type="ECO:0000256" key="1">
    <source>
        <dbReference type="SAM" id="MobiDB-lite"/>
    </source>
</evidence>
<feature type="region of interest" description="Disordered" evidence="1">
    <location>
        <begin position="41"/>
        <end position="66"/>
    </location>
</feature>
<evidence type="ECO:0000313" key="2">
    <source>
        <dbReference type="EMBL" id="CAG9530544.1"/>
    </source>
</evidence>
<dbReference type="AlphaFoldDB" id="A0A8J2LWP4"/>
<name>A0A8J2LWP4_9BILA</name>
<accession>A0A8J2LWP4</accession>
<reference evidence="2" key="1">
    <citation type="submission" date="2021-09" db="EMBL/GenBank/DDBJ databases">
        <authorList>
            <consortium name="Pathogen Informatics"/>
        </authorList>
    </citation>
    <scope>NUCLEOTIDE SEQUENCE</scope>
</reference>
<gene>
    <name evidence="2" type="ORF">CJOHNSTONI_LOCUS1034</name>
</gene>
<comment type="caution">
    <text evidence="2">The sequence shown here is derived from an EMBL/GenBank/DDBJ whole genome shotgun (WGS) entry which is preliminary data.</text>
</comment>
<keyword evidence="3" id="KW-1185">Reference proteome</keyword>
<organism evidence="2 3">
    <name type="scientific">Cercopithifilaria johnstoni</name>
    <dbReference type="NCBI Taxonomy" id="2874296"/>
    <lineage>
        <taxon>Eukaryota</taxon>
        <taxon>Metazoa</taxon>
        <taxon>Ecdysozoa</taxon>
        <taxon>Nematoda</taxon>
        <taxon>Chromadorea</taxon>
        <taxon>Rhabditida</taxon>
        <taxon>Spirurina</taxon>
        <taxon>Spiruromorpha</taxon>
        <taxon>Filarioidea</taxon>
        <taxon>Onchocercidae</taxon>
        <taxon>Cercopithifilaria</taxon>
    </lineage>
</organism>
<evidence type="ECO:0000313" key="3">
    <source>
        <dbReference type="Proteomes" id="UP000746747"/>
    </source>
</evidence>
<proteinExistence type="predicted"/>
<sequence>MKDFGVLLLSIEKPAIISTQWNDNYDISPSIDVKELRSLHVNEDPPGEQGPQDDEGPQGIQRPADG</sequence>
<dbReference type="EMBL" id="CAKAEH010000301">
    <property type="protein sequence ID" value="CAG9530544.1"/>
    <property type="molecule type" value="Genomic_DNA"/>
</dbReference>